<dbReference type="NCBIfam" id="TIGR00208">
    <property type="entry name" value="fliS"/>
    <property type="match status" value="1"/>
</dbReference>
<keyword evidence="5" id="KW-0143">Chaperone</keyword>
<evidence type="ECO:0000256" key="3">
    <source>
        <dbReference type="ARBA" id="ARBA00022490"/>
    </source>
</evidence>
<keyword evidence="7" id="KW-0282">Flagellum</keyword>
<evidence type="ECO:0000256" key="2">
    <source>
        <dbReference type="ARBA" id="ARBA00008787"/>
    </source>
</evidence>
<evidence type="ECO:0000313" key="7">
    <source>
        <dbReference type="EMBL" id="KEP27716.1"/>
    </source>
</evidence>
<dbReference type="eggNOG" id="COG1516">
    <property type="taxonomic scope" value="Bacteria"/>
</dbReference>
<name>A0A081LEP0_9BACI</name>
<keyword evidence="4 6" id="KW-1005">Bacterial flagellum biogenesis</keyword>
<accession>A0A081LEP0</accession>
<dbReference type="AlphaFoldDB" id="A0A081LEP0"/>
<evidence type="ECO:0000256" key="1">
    <source>
        <dbReference type="ARBA" id="ARBA00004514"/>
    </source>
</evidence>
<dbReference type="SUPFAM" id="SSF101116">
    <property type="entry name" value="Flagellar export chaperone FliS"/>
    <property type="match status" value="1"/>
</dbReference>
<dbReference type="PANTHER" id="PTHR34773:SF1">
    <property type="entry name" value="FLAGELLAR SECRETION CHAPERONE FLIS"/>
    <property type="match status" value="1"/>
</dbReference>
<dbReference type="PANTHER" id="PTHR34773">
    <property type="entry name" value="FLAGELLAR SECRETION CHAPERONE FLIS"/>
    <property type="match status" value="1"/>
</dbReference>
<evidence type="ECO:0000256" key="5">
    <source>
        <dbReference type="ARBA" id="ARBA00023186"/>
    </source>
</evidence>
<reference evidence="7 8" key="1">
    <citation type="submission" date="2012-09" db="EMBL/GenBank/DDBJ databases">
        <title>Genome Sequence of Bacillus sp. DW5-4.</title>
        <authorList>
            <person name="Lai Q."/>
            <person name="Liu Y."/>
            <person name="Shao Z."/>
        </authorList>
    </citation>
    <scope>NUCLEOTIDE SEQUENCE [LARGE SCALE GENOMIC DNA]</scope>
    <source>
        <strain evidence="7 8">DW5-4</strain>
    </source>
</reference>
<dbReference type="Pfam" id="PF02561">
    <property type="entry name" value="FliS"/>
    <property type="match status" value="1"/>
</dbReference>
<dbReference type="InterPro" id="IPR036584">
    <property type="entry name" value="FliS_sf"/>
</dbReference>
<organism evidence="7 8">
    <name type="scientific">Bacillus zhangzhouensis</name>
    <dbReference type="NCBI Taxonomy" id="1178540"/>
    <lineage>
        <taxon>Bacteria</taxon>
        <taxon>Bacillati</taxon>
        <taxon>Bacillota</taxon>
        <taxon>Bacilli</taxon>
        <taxon>Bacillales</taxon>
        <taxon>Bacillaceae</taxon>
        <taxon>Bacillus</taxon>
    </lineage>
</organism>
<keyword evidence="8" id="KW-1185">Reference proteome</keyword>
<protein>
    <recommendedName>
        <fullName evidence="6">Flagellar secretion chaperone FliS</fullName>
    </recommendedName>
</protein>
<keyword evidence="7" id="KW-0966">Cell projection</keyword>
<dbReference type="GO" id="GO:0044780">
    <property type="term" value="P:bacterial-type flagellum assembly"/>
    <property type="evidence" value="ECO:0007669"/>
    <property type="project" value="InterPro"/>
</dbReference>
<dbReference type="EMBL" id="JOTP01000003">
    <property type="protein sequence ID" value="KEP27716.1"/>
    <property type="molecule type" value="Genomic_DNA"/>
</dbReference>
<comment type="subcellular location">
    <subcellularLocation>
        <location evidence="1 6">Cytoplasm</location>
        <location evidence="1 6">Cytosol</location>
    </subcellularLocation>
</comment>
<keyword evidence="3 6" id="KW-0963">Cytoplasm</keyword>
<dbReference type="RefSeq" id="WP_034318617.1">
    <property type="nucleotide sequence ID" value="NZ_JAVIKA010000001.1"/>
</dbReference>
<comment type="similarity">
    <text evidence="2 6">Belongs to the FliS family.</text>
</comment>
<dbReference type="GO" id="GO:0071973">
    <property type="term" value="P:bacterial-type flagellum-dependent cell motility"/>
    <property type="evidence" value="ECO:0007669"/>
    <property type="project" value="TreeGrafter"/>
</dbReference>
<dbReference type="GO" id="GO:0005829">
    <property type="term" value="C:cytosol"/>
    <property type="evidence" value="ECO:0007669"/>
    <property type="project" value="UniProtKB-SubCell"/>
</dbReference>
<dbReference type="InterPro" id="IPR003713">
    <property type="entry name" value="FliS"/>
</dbReference>
<evidence type="ECO:0000256" key="6">
    <source>
        <dbReference type="PIRNR" id="PIRNR039090"/>
    </source>
</evidence>
<gene>
    <name evidence="7" type="ORF">BA70_11355</name>
</gene>
<evidence type="ECO:0000313" key="8">
    <source>
        <dbReference type="Proteomes" id="UP000028091"/>
    </source>
</evidence>
<dbReference type="OrthoDB" id="1524959at2"/>
<dbReference type="CDD" id="cd16098">
    <property type="entry name" value="FliS"/>
    <property type="match status" value="1"/>
</dbReference>
<dbReference type="PIRSF" id="PIRSF039090">
    <property type="entry name" value="Flis"/>
    <property type="match status" value="1"/>
</dbReference>
<dbReference type="Gene3D" id="1.20.120.340">
    <property type="entry name" value="Flagellar protein FliS"/>
    <property type="match status" value="1"/>
</dbReference>
<keyword evidence="7" id="KW-0969">Cilium</keyword>
<dbReference type="Proteomes" id="UP000028091">
    <property type="component" value="Unassembled WGS sequence"/>
</dbReference>
<proteinExistence type="inferred from homology"/>
<evidence type="ECO:0000256" key="4">
    <source>
        <dbReference type="ARBA" id="ARBA00022795"/>
    </source>
</evidence>
<sequence length="134" mass="15616">MAIQNPYAAYQKNSIETATPAELTLMLYEGCLKFIRLAKYAIQKEDAETRNLNLKKAQNIIQELNVTLNRSYDVSKSMASMYDYIYRRLIEANLQNDEEMLNEVEQYVTDFRDAWKEVIQTDRKGRHHSIGGSL</sequence>
<comment type="caution">
    <text evidence="7">The sequence shown here is derived from an EMBL/GenBank/DDBJ whole genome shotgun (WGS) entry which is preliminary data.</text>
</comment>